<keyword evidence="3 5" id="KW-1133">Transmembrane helix</keyword>
<dbReference type="Proteomes" id="UP000051020">
    <property type="component" value="Unassembled WGS sequence"/>
</dbReference>
<dbReference type="InterPro" id="IPR051784">
    <property type="entry name" value="Nod_factor_ABC_transporter"/>
</dbReference>
<name>A0A837RA65_LACPE</name>
<evidence type="ECO:0000256" key="1">
    <source>
        <dbReference type="ARBA" id="ARBA00004141"/>
    </source>
</evidence>
<feature type="transmembrane region" description="Helical" evidence="5">
    <location>
        <begin position="42"/>
        <end position="64"/>
    </location>
</feature>
<dbReference type="AlphaFoldDB" id="A0A837RA65"/>
<proteinExistence type="inferred from homology"/>
<dbReference type="InterPro" id="IPR000412">
    <property type="entry name" value="ABC_2_transport"/>
</dbReference>
<protein>
    <recommendedName>
        <fullName evidence="5">Transport permease protein</fullName>
    </recommendedName>
</protein>
<dbReference type="PANTHER" id="PTHR43229">
    <property type="entry name" value="NODULATION PROTEIN J"/>
    <property type="match status" value="1"/>
</dbReference>
<keyword evidence="2 5" id="KW-0812">Transmembrane</keyword>
<comment type="subcellular location">
    <subcellularLocation>
        <location evidence="5">Cell membrane</location>
        <topology evidence="5">Multi-pass membrane protein</topology>
    </subcellularLocation>
    <subcellularLocation>
        <location evidence="1">Membrane</location>
        <topology evidence="1">Multi-pass membrane protein</topology>
    </subcellularLocation>
</comment>
<feature type="transmembrane region" description="Helical" evidence="5">
    <location>
        <begin position="144"/>
        <end position="170"/>
    </location>
</feature>
<feature type="domain" description="ABC transmembrane type-2" evidence="6">
    <location>
        <begin position="32"/>
        <end position="259"/>
    </location>
</feature>
<keyword evidence="5" id="KW-1003">Cell membrane</keyword>
<dbReference type="InterPro" id="IPR013525">
    <property type="entry name" value="ABC2_TM"/>
</dbReference>
<dbReference type="PROSITE" id="PS51012">
    <property type="entry name" value="ABC_TM2"/>
    <property type="match status" value="1"/>
</dbReference>
<feature type="transmembrane region" description="Helical" evidence="5">
    <location>
        <begin position="208"/>
        <end position="225"/>
    </location>
</feature>
<dbReference type="PANTHER" id="PTHR43229:SF2">
    <property type="entry name" value="NODULATION PROTEIN J"/>
    <property type="match status" value="1"/>
</dbReference>
<accession>A0A837RA65</accession>
<dbReference type="EMBL" id="AZCU01000013">
    <property type="protein sequence ID" value="KRK23850.1"/>
    <property type="molecule type" value="Genomic_DNA"/>
</dbReference>
<dbReference type="GO" id="GO:0043190">
    <property type="term" value="C:ATP-binding cassette (ABC) transporter complex"/>
    <property type="evidence" value="ECO:0007669"/>
    <property type="project" value="InterPro"/>
</dbReference>
<feature type="transmembrane region" description="Helical" evidence="5">
    <location>
        <begin position="118"/>
        <end position="137"/>
    </location>
</feature>
<evidence type="ECO:0000313" key="8">
    <source>
        <dbReference type="Proteomes" id="UP000051020"/>
    </source>
</evidence>
<dbReference type="InterPro" id="IPR047817">
    <property type="entry name" value="ABC2_TM_bact-type"/>
</dbReference>
<feature type="transmembrane region" description="Helical" evidence="5">
    <location>
        <begin position="237"/>
        <end position="256"/>
    </location>
</feature>
<comment type="caution">
    <text evidence="7">The sequence shown here is derived from an EMBL/GenBank/DDBJ whole genome shotgun (WGS) entry which is preliminary data.</text>
</comment>
<evidence type="ECO:0000256" key="5">
    <source>
        <dbReference type="RuleBase" id="RU361157"/>
    </source>
</evidence>
<evidence type="ECO:0000313" key="7">
    <source>
        <dbReference type="EMBL" id="KRK23850.1"/>
    </source>
</evidence>
<keyword evidence="4 5" id="KW-0472">Membrane</keyword>
<dbReference type="PIRSF" id="PIRSF006648">
    <property type="entry name" value="DrrB"/>
    <property type="match status" value="1"/>
</dbReference>
<comment type="similarity">
    <text evidence="5">Belongs to the ABC-2 integral membrane protein family.</text>
</comment>
<keyword evidence="5" id="KW-0813">Transport</keyword>
<reference evidence="7 8" key="1">
    <citation type="journal article" date="2015" name="Genome Announc.">
        <title>Expanding the biotechnology potential of lactobacilli through comparative genomics of 213 strains and associated genera.</title>
        <authorList>
            <person name="Sun Z."/>
            <person name="Harris H.M."/>
            <person name="McCann A."/>
            <person name="Guo C."/>
            <person name="Argimon S."/>
            <person name="Zhang W."/>
            <person name="Yang X."/>
            <person name="Jeffery I.B."/>
            <person name="Cooney J.C."/>
            <person name="Kagawa T.F."/>
            <person name="Liu W."/>
            <person name="Song Y."/>
            <person name="Salvetti E."/>
            <person name="Wrobel A."/>
            <person name="Rasinkangas P."/>
            <person name="Parkhill J."/>
            <person name="Rea M.C."/>
            <person name="O'Sullivan O."/>
            <person name="Ritari J."/>
            <person name="Douillard F.P."/>
            <person name="Paul Ross R."/>
            <person name="Yang R."/>
            <person name="Briner A.E."/>
            <person name="Felis G.E."/>
            <person name="de Vos W.M."/>
            <person name="Barrangou R."/>
            <person name="Klaenhammer T.R."/>
            <person name="Caufield P.W."/>
            <person name="Cui Y."/>
            <person name="Zhang H."/>
            <person name="O'Toole P.W."/>
        </authorList>
    </citation>
    <scope>NUCLEOTIDE SEQUENCE [LARGE SCALE GENOMIC DNA]</scope>
    <source>
        <strain evidence="7 8">DSM 20314</strain>
    </source>
</reference>
<evidence type="ECO:0000256" key="4">
    <source>
        <dbReference type="ARBA" id="ARBA00023136"/>
    </source>
</evidence>
<evidence type="ECO:0000256" key="2">
    <source>
        <dbReference type="ARBA" id="ARBA00022692"/>
    </source>
</evidence>
<organism evidence="7 8">
    <name type="scientific">Lactiplantibacillus pentosus DSM 20314</name>
    <dbReference type="NCBI Taxonomy" id="1423791"/>
    <lineage>
        <taxon>Bacteria</taxon>
        <taxon>Bacillati</taxon>
        <taxon>Bacillota</taxon>
        <taxon>Bacilli</taxon>
        <taxon>Lactobacillales</taxon>
        <taxon>Lactobacillaceae</taxon>
        <taxon>Lactiplantibacillus</taxon>
    </lineage>
</organism>
<sequence length="260" mass="28036">MTVMQVTIRKHVMGDILTMAHRNLLKTIHNPDNMSDVVFQPVIFTLLFGYLFGGVIAGSVHAYLPMLVSGILVQSILNAASGSGQQLREDINAGVFDRFKTLPIAPIVPLAGQLVGDIFRLLLSGAMALVTAVVMGWRPTVRPMALLAVLGLAVFIGWATSWIFALVGLLVKNAALIGSLSMIIILVLTFLSNAFIPTKTLPKLLQPVVNANPVSLTITAIRTVLRTGQWTSTTTLVGVSGIIMILIFMPLTVLVYRHRG</sequence>
<evidence type="ECO:0000256" key="3">
    <source>
        <dbReference type="ARBA" id="ARBA00022989"/>
    </source>
</evidence>
<dbReference type="Pfam" id="PF01061">
    <property type="entry name" value="ABC2_membrane"/>
    <property type="match status" value="1"/>
</dbReference>
<dbReference type="GO" id="GO:0140359">
    <property type="term" value="F:ABC-type transporter activity"/>
    <property type="evidence" value="ECO:0007669"/>
    <property type="project" value="InterPro"/>
</dbReference>
<evidence type="ECO:0000259" key="6">
    <source>
        <dbReference type="PROSITE" id="PS51012"/>
    </source>
</evidence>
<gene>
    <name evidence="7" type="ORF">FD24_GL000827</name>
</gene>
<feature type="transmembrane region" description="Helical" evidence="5">
    <location>
        <begin position="176"/>
        <end position="196"/>
    </location>
</feature>